<feature type="transmembrane region" description="Helical" evidence="6">
    <location>
        <begin position="209"/>
        <end position="228"/>
    </location>
</feature>
<evidence type="ECO:0000313" key="7">
    <source>
        <dbReference type="EMBL" id="NOU51073.1"/>
    </source>
</evidence>
<comment type="subcellular location">
    <subcellularLocation>
        <location evidence="6">Cell membrane</location>
        <topology evidence="6">Multi-pass membrane protein</topology>
    </subcellularLocation>
    <subcellularLocation>
        <location evidence="1">Membrane</location>
        <topology evidence="1">Multi-pass membrane protein</topology>
    </subcellularLocation>
</comment>
<name>A0A849VEY9_9GAMM</name>
<feature type="transmembrane region" description="Helical" evidence="6">
    <location>
        <begin position="140"/>
        <end position="168"/>
    </location>
</feature>
<dbReference type="InterPro" id="IPR002781">
    <property type="entry name" value="TM_pro_TauE-like"/>
</dbReference>
<feature type="transmembrane region" description="Helical" evidence="6">
    <location>
        <begin position="12"/>
        <end position="37"/>
    </location>
</feature>
<dbReference type="GO" id="GO:0005886">
    <property type="term" value="C:plasma membrane"/>
    <property type="evidence" value="ECO:0007669"/>
    <property type="project" value="UniProtKB-SubCell"/>
</dbReference>
<protein>
    <recommendedName>
        <fullName evidence="6">Probable membrane transporter protein</fullName>
    </recommendedName>
</protein>
<feature type="transmembrane region" description="Helical" evidence="6">
    <location>
        <begin position="102"/>
        <end position="120"/>
    </location>
</feature>
<sequence length="298" mass="32559">MTALLSSWETGLTMLFGSFVAGSTPLGGGAVAFPVFTKVLQVSAAEARVFSLFIQSVGMTFATLYFISQRVFIDWAVIARGMLYAVLGQLCAVAFSVTDGLLLKYAFSCFLLLVAILLIHDKRNLVINLNDRKRRYTFSLLTFLGGMITGYLGSGADTLLFFYFVLLLGSQARQMIPTTVTFMALNAQLGAVLFFVLDQQPSEFVVKSWFFAAPVVALGAPLGGYILTKLQPSHILSFVIVVIIVESVSTLLLLPLHPIKVILLSSLLIYVAVILLLKLKPTQVNKRDMPVVCEEQNG</sequence>
<dbReference type="EMBL" id="JABBPG010000004">
    <property type="protein sequence ID" value="NOU51073.1"/>
    <property type="molecule type" value="Genomic_DNA"/>
</dbReference>
<comment type="caution">
    <text evidence="7">The sequence shown here is derived from an EMBL/GenBank/DDBJ whole genome shotgun (WGS) entry which is preliminary data.</text>
</comment>
<feature type="transmembrane region" description="Helical" evidence="6">
    <location>
        <begin position="73"/>
        <end position="95"/>
    </location>
</feature>
<keyword evidence="6" id="KW-1003">Cell membrane</keyword>
<evidence type="ECO:0000256" key="5">
    <source>
        <dbReference type="ARBA" id="ARBA00023136"/>
    </source>
</evidence>
<dbReference type="RefSeq" id="WP_171626148.1">
    <property type="nucleotide sequence ID" value="NZ_JABBPG010000004.1"/>
</dbReference>
<reference evidence="7 8" key="1">
    <citation type="submission" date="2020-04" db="EMBL/GenBank/DDBJ databases">
        <title>Pseudoalteromonas caenipelagi sp. nov., isolated from a tidal flat.</title>
        <authorList>
            <person name="Park S."/>
            <person name="Yoon J.-H."/>
        </authorList>
    </citation>
    <scope>NUCLEOTIDE SEQUENCE [LARGE SCALE GENOMIC DNA]</scope>
    <source>
        <strain evidence="7 8">JBTF-M23</strain>
    </source>
</reference>
<organism evidence="7 8">
    <name type="scientific">Pseudoalteromonas caenipelagi</name>
    <dbReference type="NCBI Taxonomy" id="2726988"/>
    <lineage>
        <taxon>Bacteria</taxon>
        <taxon>Pseudomonadati</taxon>
        <taxon>Pseudomonadota</taxon>
        <taxon>Gammaproteobacteria</taxon>
        <taxon>Alteromonadales</taxon>
        <taxon>Pseudoalteromonadaceae</taxon>
        <taxon>Pseudoalteromonas</taxon>
    </lineage>
</organism>
<dbReference type="PANTHER" id="PTHR31154:SF4">
    <property type="entry name" value="MEMBRANE TRANSPORTER PROTEIN"/>
    <property type="match status" value="1"/>
</dbReference>
<dbReference type="Pfam" id="PF01925">
    <property type="entry name" value="TauE"/>
    <property type="match status" value="1"/>
</dbReference>
<keyword evidence="8" id="KW-1185">Reference proteome</keyword>
<evidence type="ECO:0000256" key="6">
    <source>
        <dbReference type="RuleBase" id="RU363041"/>
    </source>
</evidence>
<feature type="transmembrane region" description="Helical" evidence="6">
    <location>
        <begin position="261"/>
        <end position="279"/>
    </location>
</feature>
<evidence type="ECO:0000256" key="3">
    <source>
        <dbReference type="ARBA" id="ARBA00022692"/>
    </source>
</evidence>
<keyword evidence="5 6" id="KW-0472">Membrane</keyword>
<accession>A0A849VEY9</accession>
<evidence type="ECO:0000256" key="2">
    <source>
        <dbReference type="ARBA" id="ARBA00009142"/>
    </source>
</evidence>
<keyword evidence="3 6" id="KW-0812">Transmembrane</keyword>
<proteinExistence type="inferred from homology"/>
<evidence type="ECO:0000256" key="1">
    <source>
        <dbReference type="ARBA" id="ARBA00004141"/>
    </source>
</evidence>
<feature type="transmembrane region" description="Helical" evidence="6">
    <location>
        <begin position="180"/>
        <end position="197"/>
    </location>
</feature>
<keyword evidence="4 6" id="KW-1133">Transmembrane helix</keyword>
<evidence type="ECO:0000256" key="4">
    <source>
        <dbReference type="ARBA" id="ARBA00022989"/>
    </source>
</evidence>
<feature type="transmembrane region" description="Helical" evidence="6">
    <location>
        <begin position="49"/>
        <end position="67"/>
    </location>
</feature>
<dbReference type="PANTHER" id="PTHR31154">
    <property type="entry name" value="MEMBRANE TRANSPORTER PROTEIN"/>
    <property type="match status" value="1"/>
</dbReference>
<dbReference type="AlphaFoldDB" id="A0A849VEY9"/>
<evidence type="ECO:0000313" key="8">
    <source>
        <dbReference type="Proteomes" id="UP000586305"/>
    </source>
</evidence>
<dbReference type="Proteomes" id="UP000586305">
    <property type="component" value="Unassembled WGS sequence"/>
</dbReference>
<comment type="similarity">
    <text evidence="2 6">Belongs to the 4-toluene sulfonate uptake permease (TSUP) (TC 2.A.102) family.</text>
</comment>
<gene>
    <name evidence="7" type="ORF">HG263_11090</name>
</gene>
<feature type="transmembrane region" description="Helical" evidence="6">
    <location>
        <begin position="235"/>
        <end position="255"/>
    </location>
</feature>